<dbReference type="PROSITE" id="PS51755">
    <property type="entry name" value="OMPR_PHOB"/>
    <property type="match status" value="1"/>
</dbReference>
<dbReference type="GO" id="GO:0000160">
    <property type="term" value="P:phosphorelay signal transduction system"/>
    <property type="evidence" value="ECO:0007669"/>
    <property type="project" value="InterPro"/>
</dbReference>
<dbReference type="CDD" id="cd00383">
    <property type="entry name" value="trans_reg_C"/>
    <property type="match status" value="1"/>
</dbReference>
<feature type="transmembrane region" description="Helical" evidence="3">
    <location>
        <begin position="134"/>
        <end position="153"/>
    </location>
</feature>
<dbReference type="SMART" id="SM00862">
    <property type="entry name" value="Trans_reg_C"/>
    <property type="match status" value="1"/>
</dbReference>
<evidence type="ECO:0000256" key="2">
    <source>
        <dbReference type="PROSITE-ProRule" id="PRU01091"/>
    </source>
</evidence>
<dbReference type="EMBL" id="JACHHZ010000007">
    <property type="protein sequence ID" value="MBB6096229.1"/>
    <property type="molecule type" value="Genomic_DNA"/>
</dbReference>
<sequence>MAFSRQELLAGFQIGACVIEPRQNRIVRGDTEVHLEPRVVDVLVCLAEHAGEVVSRDTLNAQVWGNVVVTDQAVTNCISELRHHLGDDRAAHRVIETIPKRGYRLAASVELVRSEPPPMEPPSPPKARMSGRRWLLVGGLFLVLSAALGVFWWRSASTATRTSVAVLQFENAANEEALDYLSLALPDEVATLLSKSRDLAVRPSAYVDGEDPLTAARKRRVDHIVSGRFYKEDNGRLSLAVEALHVPQERVVWRTRITVPAHDLLAMRREISDGVNRGLLPALGVTAAASSGPMPEHGEAYQLYLHSLALPKQPKPTERAIEMLERAVELEPKFALAWYALGVRYYDHGSYGAGGEAARQQAIVAQRKALEHDPDLLPAARRIVNQRVEAGELEAAYRAARELYDRHGPALETHFSLAYVYRFGGLMEDAQRHCELALEYDPYNPGLRSCGYAYLYAGKTSRFMRFLMLDEGSYFVQWGTVLFHLRQDNRNAALQVVRQAADEPTRQLMEPCLAGASGAALDARAAAFVTYWKRQGDPENYYSVAPMLAYCGRAREALHMLELAVDGYYCSYPALDVDTIWTGVRDDPEFQRIRVKAMECHDNFRRMVEAYDAA</sequence>
<dbReference type="InterPro" id="IPR011990">
    <property type="entry name" value="TPR-like_helical_dom_sf"/>
</dbReference>
<reference evidence="5 6" key="1">
    <citation type="submission" date="2020-08" db="EMBL/GenBank/DDBJ databases">
        <title>Genomic Encyclopedia of Type Strains, Phase IV (KMG-IV): sequencing the most valuable type-strain genomes for metagenomic binning, comparative biology and taxonomic classification.</title>
        <authorList>
            <person name="Goeker M."/>
        </authorList>
    </citation>
    <scope>NUCLEOTIDE SEQUENCE [LARGE SCALE GENOMIC DNA]</scope>
    <source>
        <strain evidence="5 6">DSM 26723</strain>
    </source>
</reference>
<keyword evidence="3" id="KW-1133">Transmembrane helix</keyword>
<dbReference type="Pfam" id="PF00486">
    <property type="entry name" value="Trans_reg_C"/>
    <property type="match status" value="1"/>
</dbReference>
<dbReference type="GO" id="GO:0006355">
    <property type="term" value="P:regulation of DNA-templated transcription"/>
    <property type="evidence" value="ECO:0007669"/>
    <property type="project" value="InterPro"/>
</dbReference>
<name>A0A841HVE3_9GAMM</name>
<dbReference type="Proteomes" id="UP000588068">
    <property type="component" value="Unassembled WGS sequence"/>
</dbReference>
<gene>
    <name evidence="5" type="ORF">HNQ60_005151</name>
</gene>
<accession>A0A841HVE3</accession>
<evidence type="ECO:0000256" key="1">
    <source>
        <dbReference type="ARBA" id="ARBA00023125"/>
    </source>
</evidence>
<feature type="domain" description="OmpR/PhoB-type" evidence="4">
    <location>
        <begin position="9"/>
        <end position="107"/>
    </location>
</feature>
<keyword evidence="6" id="KW-1185">Reference proteome</keyword>
<dbReference type="SUPFAM" id="SSF48452">
    <property type="entry name" value="TPR-like"/>
    <property type="match status" value="1"/>
</dbReference>
<feature type="DNA-binding region" description="OmpR/PhoB-type" evidence="2">
    <location>
        <begin position="9"/>
        <end position="107"/>
    </location>
</feature>
<dbReference type="RefSeq" id="WP_184335622.1">
    <property type="nucleotide sequence ID" value="NZ_JACHHZ010000007.1"/>
</dbReference>
<keyword evidence="3" id="KW-0472">Membrane</keyword>
<evidence type="ECO:0000256" key="3">
    <source>
        <dbReference type="SAM" id="Phobius"/>
    </source>
</evidence>
<evidence type="ECO:0000313" key="5">
    <source>
        <dbReference type="EMBL" id="MBB6096229.1"/>
    </source>
</evidence>
<dbReference type="Gene3D" id="1.25.40.10">
    <property type="entry name" value="Tetratricopeptide repeat domain"/>
    <property type="match status" value="1"/>
</dbReference>
<dbReference type="SUPFAM" id="SSF46894">
    <property type="entry name" value="C-terminal effector domain of the bipartite response regulators"/>
    <property type="match status" value="1"/>
</dbReference>
<dbReference type="InterPro" id="IPR016032">
    <property type="entry name" value="Sig_transdc_resp-reg_C-effctor"/>
</dbReference>
<organism evidence="5 6">
    <name type="scientific">Povalibacter uvarum</name>
    <dbReference type="NCBI Taxonomy" id="732238"/>
    <lineage>
        <taxon>Bacteria</taxon>
        <taxon>Pseudomonadati</taxon>
        <taxon>Pseudomonadota</taxon>
        <taxon>Gammaproteobacteria</taxon>
        <taxon>Steroidobacterales</taxon>
        <taxon>Steroidobacteraceae</taxon>
        <taxon>Povalibacter</taxon>
    </lineage>
</organism>
<dbReference type="Gene3D" id="1.10.10.10">
    <property type="entry name" value="Winged helix-like DNA-binding domain superfamily/Winged helix DNA-binding domain"/>
    <property type="match status" value="1"/>
</dbReference>
<dbReference type="InterPro" id="IPR036388">
    <property type="entry name" value="WH-like_DNA-bd_sf"/>
</dbReference>
<protein>
    <submittedName>
        <fullName evidence="5">DNA-binding winged helix-turn-helix (WHTH) protein/TolB-like protein</fullName>
    </submittedName>
</protein>
<evidence type="ECO:0000313" key="6">
    <source>
        <dbReference type="Proteomes" id="UP000588068"/>
    </source>
</evidence>
<proteinExistence type="predicted"/>
<dbReference type="GO" id="GO:0003677">
    <property type="term" value="F:DNA binding"/>
    <property type="evidence" value="ECO:0007669"/>
    <property type="project" value="UniProtKB-UniRule"/>
</dbReference>
<keyword evidence="1 2" id="KW-0238">DNA-binding</keyword>
<evidence type="ECO:0000259" key="4">
    <source>
        <dbReference type="PROSITE" id="PS51755"/>
    </source>
</evidence>
<keyword evidence="3" id="KW-0812">Transmembrane</keyword>
<comment type="caution">
    <text evidence="5">The sequence shown here is derived from an EMBL/GenBank/DDBJ whole genome shotgun (WGS) entry which is preliminary data.</text>
</comment>
<dbReference type="InterPro" id="IPR001867">
    <property type="entry name" value="OmpR/PhoB-type_DNA-bd"/>
</dbReference>
<dbReference type="AlphaFoldDB" id="A0A841HVE3"/>